<feature type="compositionally biased region" description="Polar residues" evidence="1">
    <location>
        <begin position="1527"/>
        <end position="1542"/>
    </location>
</feature>
<feature type="compositionally biased region" description="Polar residues" evidence="1">
    <location>
        <begin position="994"/>
        <end position="1011"/>
    </location>
</feature>
<feature type="transmembrane region" description="Helical" evidence="2">
    <location>
        <begin position="6"/>
        <end position="28"/>
    </location>
</feature>
<evidence type="ECO:0000256" key="2">
    <source>
        <dbReference type="SAM" id="Phobius"/>
    </source>
</evidence>
<reference evidence="3" key="1">
    <citation type="submission" date="2014-06" db="EMBL/GenBank/DDBJ databases">
        <authorList>
            <person name="Ju J."/>
            <person name="Zhang J."/>
        </authorList>
    </citation>
    <scope>NUCLEOTIDE SEQUENCE</scope>
    <source>
        <strain evidence="3">SscI8</strain>
    </source>
</reference>
<dbReference type="OrthoDB" id="2554192at2759"/>
<sequence>MTVTLIVLTLLSILSSWIVLCGSVVSTLRAKRRSGQPYTGLGDWQRLQLCVCLLDAFLLVAVAPLFVIHARQSEPVVSIWHTAFKTVKTTLAMTTALVFRPTLFAALAANIYLKRKSRKRWQALLPFAAVVVAAGVSIAAAARCSSVLHGSSSCVAAPFVKLTIITAQMVLAASATTLLVMTFTTKTKAEKCTQSAHSFPRSSIVPPRAPSLSLLIHTQPDPWTRHIDLDSPIKTEFGLRRSSLQASDDYGPQLVRGILEDTAGSDRATDAAATSPGYASAVASSTNPYHTGSAFSLTSRDALNSLAESRIDLAAAGAENASRYATSTSKPSTALQHFGTASLPSRTLSPGLLDDSSRPHSRLSGTATEELLLDPRTKGSSQSEGGLFRSRRSLGKLAACVSSLWCPIALSSTALLVNASSGQTFILLASFCFPATILLAKEITLGCSKRHRLPSRTQPISQIRDSDTDAPSTRSSIASSAVVVYETPDLLRNRRPHLRSRSCPLESELNGYGDSLLGWDKHAGTAGRHRQSLSSAKSVPYLSKHWAAGKVSGDRVVAPRSSFVRGLNLMLNPKPKLEILPCPSKDQDYAARSPKTRNSSARQSLLPPEVSSAVVEGLLEAPHVRGQWTADSERTCITQCYALDATHASSSMVSLHTPEGEGERFDTMSRQMDRPRDMKAEESHDVILDMDDTPGSPRVRTDVPPINDHVALQSPTKRQDTAPCNPRSTPIRAGMLPTASPSFSCNDDSQVTSNSATRLFSEIMDMVRGNVGNNRVSDQRSGVSFNQSLRRSPPKGYASVDGVTALKEVSKYDSATEDCDTIVIHSVDSSCDFRTAASQSVTQKTIASRSHAVTVGHVHTYDGEGDQSVSRLTSTVEHEQAEVELVRKGSTSSTLSLSSISSRIRSLRRAVSVTNVTPAGSPSSRTGGEQRHVKKIRSRTFASAFGIELGILSGMKGRRDAPGSHVDSSPSTSAGTCPSSLMDLSFSPSPAAPRQTTKVFGNQQETPSPDNDVNDSMPLGAKKAHRRNLSRADSIMDMLDEEHGDTIEEMLNAVDVVSCTSREGEGCEEEAINAWNPAGKHDKSSFSEHFVADLDGEAVGFGEACEVDLADMTVHDAWERCFQRDDSMDSNDAMLAAKSEHEEVVPSARNDYDLMGFDTRRMIARAPFLDTVEEEPEEEQVAEASEEHQDGSTQERAGQDENSHQESRLDLVDAASNDVRDISSNSRWSSNIANPIDSITDGCGASRESLLLERESEQRRTTQLLMEHEVMFPHKTLSRIEEVTEVATTLRTSGYRTISAASANKLAGEKTASTADSGSIRLGLPLSLACQGGVERSGNDTPDSKSTVSVDKVEGDIREDQDEEHHLEERQLPFVTPRSRMRRRAAAGRKATIRSFGAEITTADLLRSPGDQAQVDPSPRSRSERLGQLGMDQGIWMQSPVKLHLEESGAVVAAEGDISRDTNDVSSSFQMVDASIGVGTGRSIRLGRSLTLTRSRAALESKAVTMKKLVRLDHYDSPKRELRNRLARTSESLESHATGSSPQEKRLPHKPIKKRRKSRIKGVAVMIARHQFTVVDEDDSLIQRFNAAQPRGPSDNRATKTATVPQ</sequence>
<organism evidence="3">
    <name type="scientific">Sporisorium scitamineum</name>
    <dbReference type="NCBI Taxonomy" id="49012"/>
    <lineage>
        <taxon>Eukaryota</taxon>
        <taxon>Fungi</taxon>
        <taxon>Dikarya</taxon>
        <taxon>Basidiomycota</taxon>
        <taxon>Ustilaginomycotina</taxon>
        <taxon>Ustilaginomycetes</taxon>
        <taxon>Ustilaginales</taxon>
        <taxon>Ustilaginaceae</taxon>
        <taxon>Sporisorium</taxon>
    </lineage>
</organism>
<evidence type="ECO:0000313" key="3">
    <source>
        <dbReference type="EMBL" id="CDU23496.1"/>
    </source>
</evidence>
<gene>
    <name evidence="3" type="ORF">SPSC_02125</name>
</gene>
<feature type="region of interest" description="Disordered" evidence="1">
    <location>
        <begin position="772"/>
        <end position="798"/>
    </location>
</feature>
<dbReference type="EMBL" id="LK056663">
    <property type="protein sequence ID" value="CDU23496.1"/>
    <property type="molecule type" value="Genomic_DNA"/>
</dbReference>
<feature type="region of interest" description="Disordered" evidence="1">
    <location>
        <begin position="1525"/>
        <end position="1559"/>
    </location>
</feature>
<feature type="region of interest" description="Disordered" evidence="1">
    <location>
        <begin position="1404"/>
        <end position="1425"/>
    </location>
</feature>
<keyword evidence="2" id="KW-0472">Membrane</keyword>
<feature type="transmembrane region" description="Helical" evidence="2">
    <location>
        <begin position="397"/>
        <end position="417"/>
    </location>
</feature>
<feature type="compositionally biased region" description="Basic residues" evidence="1">
    <location>
        <begin position="1547"/>
        <end position="1559"/>
    </location>
</feature>
<feature type="transmembrane region" description="Helical" evidence="2">
    <location>
        <begin position="162"/>
        <end position="181"/>
    </location>
</feature>
<feature type="compositionally biased region" description="Polar residues" evidence="1">
    <location>
        <begin position="913"/>
        <end position="927"/>
    </location>
</feature>
<feature type="transmembrane region" description="Helical" evidence="2">
    <location>
        <begin position="90"/>
        <end position="112"/>
    </location>
</feature>
<feature type="compositionally biased region" description="Polar residues" evidence="1">
    <location>
        <begin position="772"/>
        <end position="790"/>
    </location>
</feature>
<proteinExistence type="predicted"/>
<feature type="compositionally biased region" description="Basic and acidic residues" evidence="1">
    <location>
        <begin position="1197"/>
        <end position="1211"/>
    </location>
</feature>
<feature type="transmembrane region" description="Helical" evidence="2">
    <location>
        <begin position="49"/>
        <end position="70"/>
    </location>
</feature>
<feature type="region of interest" description="Disordered" evidence="1">
    <location>
        <begin position="324"/>
        <end position="385"/>
    </location>
</feature>
<feature type="region of interest" description="Disordered" evidence="1">
    <location>
        <begin position="1168"/>
        <end position="1214"/>
    </location>
</feature>
<feature type="compositionally biased region" description="Acidic residues" evidence="1">
    <location>
        <begin position="1171"/>
        <end position="1181"/>
    </location>
</feature>
<evidence type="ECO:0000256" key="1">
    <source>
        <dbReference type="SAM" id="MobiDB-lite"/>
    </source>
</evidence>
<feature type="region of interest" description="Disordered" evidence="1">
    <location>
        <begin position="913"/>
        <end position="934"/>
    </location>
</feature>
<feature type="compositionally biased region" description="Polar residues" evidence="1">
    <location>
        <begin position="324"/>
        <end position="335"/>
    </location>
</feature>
<name>A0A127ZBQ2_9BASI</name>
<keyword evidence="2" id="KW-0812">Transmembrane</keyword>
<accession>A0A127ZBQ2</accession>
<feature type="region of interest" description="Disordered" evidence="1">
    <location>
        <begin position="1333"/>
        <end position="1367"/>
    </location>
</feature>
<feature type="region of interest" description="Disordered" evidence="1">
    <location>
        <begin position="1586"/>
        <end position="1606"/>
    </location>
</feature>
<feature type="region of interest" description="Disordered" evidence="1">
    <location>
        <begin position="956"/>
        <end position="1028"/>
    </location>
</feature>
<keyword evidence="2" id="KW-1133">Transmembrane helix</keyword>
<protein>
    <submittedName>
        <fullName evidence="3">Uncharacterized protein</fullName>
    </submittedName>
</protein>
<feature type="region of interest" description="Disordered" evidence="1">
    <location>
        <begin position="581"/>
        <end position="608"/>
    </location>
</feature>
<feature type="compositionally biased region" description="Polar residues" evidence="1">
    <location>
        <begin position="966"/>
        <end position="979"/>
    </location>
</feature>
<feature type="compositionally biased region" description="Basic and acidic residues" evidence="1">
    <location>
        <begin position="1351"/>
        <end position="1367"/>
    </location>
</feature>
<feature type="compositionally biased region" description="Polar residues" evidence="1">
    <location>
        <begin position="1339"/>
        <end position="1349"/>
    </location>
</feature>
<feature type="transmembrane region" description="Helical" evidence="2">
    <location>
        <begin position="124"/>
        <end position="142"/>
    </location>
</feature>